<dbReference type="GO" id="GO:0006259">
    <property type="term" value="P:DNA metabolic process"/>
    <property type="evidence" value="ECO:0007669"/>
    <property type="project" value="UniProtKB-ARBA"/>
</dbReference>
<dbReference type="InterPro" id="IPR008042">
    <property type="entry name" value="Retrotrans_Pao"/>
</dbReference>
<dbReference type="Proteomes" id="UP000596742">
    <property type="component" value="Unassembled WGS sequence"/>
</dbReference>
<feature type="region of interest" description="Disordered" evidence="1">
    <location>
        <begin position="643"/>
        <end position="667"/>
    </location>
</feature>
<feature type="region of interest" description="Disordered" evidence="1">
    <location>
        <begin position="126"/>
        <end position="152"/>
    </location>
</feature>
<evidence type="ECO:0008006" key="4">
    <source>
        <dbReference type="Google" id="ProtNLM"/>
    </source>
</evidence>
<dbReference type="PANTHER" id="PTHR47331">
    <property type="entry name" value="PHD-TYPE DOMAIN-CONTAINING PROTEIN"/>
    <property type="match status" value="1"/>
</dbReference>
<dbReference type="Pfam" id="PF05380">
    <property type="entry name" value="Peptidase_A17"/>
    <property type="match status" value="1"/>
</dbReference>
<organism evidence="2 3">
    <name type="scientific">Mytilus galloprovincialis</name>
    <name type="common">Mediterranean mussel</name>
    <dbReference type="NCBI Taxonomy" id="29158"/>
    <lineage>
        <taxon>Eukaryota</taxon>
        <taxon>Metazoa</taxon>
        <taxon>Spiralia</taxon>
        <taxon>Lophotrochozoa</taxon>
        <taxon>Mollusca</taxon>
        <taxon>Bivalvia</taxon>
        <taxon>Autobranchia</taxon>
        <taxon>Pteriomorphia</taxon>
        <taxon>Mytilida</taxon>
        <taxon>Mytiloidea</taxon>
        <taxon>Mytilidae</taxon>
        <taxon>Mytilinae</taxon>
        <taxon>Mytilus</taxon>
    </lineage>
</organism>
<dbReference type="InterPro" id="IPR036397">
    <property type="entry name" value="RNaseH_sf"/>
</dbReference>
<accession>A0A8B6FV38</accession>
<dbReference type="Gene3D" id="3.30.420.10">
    <property type="entry name" value="Ribonuclease H-like superfamily/Ribonuclease H"/>
    <property type="match status" value="1"/>
</dbReference>
<feature type="compositionally biased region" description="Basic and acidic residues" evidence="1">
    <location>
        <begin position="1"/>
        <end position="12"/>
    </location>
</feature>
<dbReference type="PANTHER" id="PTHR47331:SF6">
    <property type="entry name" value="DOUBLECORTIN DOMAIN-CONTAINING PROTEIN"/>
    <property type="match status" value="1"/>
</dbReference>
<comment type="caution">
    <text evidence="2">The sequence shown here is derived from an EMBL/GenBank/DDBJ whole genome shotgun (WGS) entry which is preliminary data.</text>
</comment>
<dbReference type="InterPro" id="IPR043502">
    <property type="entry name" value="DNA/RNA_pol_sf"/>
</dbReference>
<evidence type="ECO:0000256" key="1">
    <source>
        <dbReference type="SAM" id="MobiDB-lite"/>
    </source>
</evidence>
<keyword evidence="3" id="KW-1185">Reference proteome</keyword>
<evidence type="ECO:0000313" key="3">
    <source>
        <dbReference type="Proteomes" id="UP000596742"/>
    </source>
</evidence>
<dbReference type="GO" id="GO:0003676">
    <property type="term" value="F:nucleic acid binding"/>
    <property type="evidence" value="ECO:0007669"/>
    <property type="project" value="InterPro"/>
</dbReference>
<evidence type="ECO:0000313" key="2">
    <source>
        <dbReference type="EMBL" id="VDI54227.1"/>
    </source>
</evidence>
<proteinExistence type="predicted"/>
<dbReference type="CDD" id="cd01644">
    <property type="entry name" value="RT_pepA17"/>
    <property type="match status" value="1"/>
</dbReference>
<dbReference type="EMBL" id="UYJE01007377">
    <property type="protein sequence ID" value="VDI54227.1"/>
    <property type="molecule type" value="Genomic_DNA"/>
</dbReference>
<feature type="region of interest" description="Disordered" evidence="1">
    <location>
        <begin position="1"/>
        <end position="21"/>
    </location>
</feature>
<reference evidence="2" key="1">
    <citation type="submission" date="2018-11" db="EMBL/GenBank/DDBJ databases">
        <authorList>
            <person name="Alioto T."/>
            <person name="Alioto T."/>
        </authorList>
    </citation>
    <scope>NUCLEOTIDE SEQUENCE</scope>
</reference>
<protein>
    <recommendedName>
        <fullName evidence="4">Integrase zinc-binding domain-containing protein</fullName>
    </recommendedName>
</protein>
<sequence>MFTDSREGDTDQRTSQMTEKGTLFHQEQKDTHYKRAKASSFMLSNCMNNLNTLPKSLSALQSAETDLDTVYKRYDKNANEYIDFLSRSRDSEAQNELESYWVIMTDVKNKYSMLMDKIQFAKESIETKSVKSHTSQRSDRTRSSASGSRTVGLRAKAESEKIKLKYVEKEVALKKEQFEKSLQLEILEQQKNAAAADVEATYLERHSQGGSEHDGSDILPKEEIGAFERTLNYLDGLGSTSPQDKPLSAEAKLFVPAVSPDYFQKDITASTPIVQNIVHTIPKQTTTAKPTMPVQGPTTLISASHNSAAAETQFTTFLIKKNLLLESFQQQRFDDKPDRYIVWKKQFKVMAADIQCSALEEITLLTNCVKKDSDAYRLIMSTRASCADSPDLCLTNIWNRLDQRFGSAELLESALKTKLSNLPNMIDRKVLYDLHDLLNEIQAVKTLREYSVIFSYLDSSLGIRPIVQKLPKFIQDKWITRVVNYKKQNQVIFPPFSEFLKFIGEISVIRNDPSLLFETPMNQSTRKPSYSKPQNTMYKQKDQHLITANKMEVNSTPVTKSNSNSTHACLIHIGAKHTINECKAFRSKSLENRKTLLRSHNICLRCCDTSDHFANRCRAQIQCDICKASTHCTALHIDFNNNNADINNNSNQRTGNAAPKHGEETPAEVSSRCTEICGIPSFTGKSCAKILPVRIFPEGQSDKAVLAYAMLDDQSNRTLGKTCLFDSLSVESETIEYKMESCSGRSTSSGRIVGGLVVESVTECDQNFIIDNGRPTSLKPCEQIINVRKTFIRSEQPQLTKYNIFETTSHDNKPGLSIEDRKFLDIMDKEFRLDFDGKWVAPLPFGSPHYTMPDNYLLALNRAKSLDASLHRNETKKQHLLEFMQKIIDNHHAEIAPYLPPDRERWYLPLFGVYHPRKPEQIRGVFDASAKFNNVSLNDQLLQGPDLINSLLGILIRFRKEMVGVVADIQQMFHSFLVQEEHRDFLRFLWHKDNVIENPLVTYRMRVHVFGNRPSPSIAMYGLRRIGELATESHGDDVKNFINNDFYVDDGLKSCPSSQDAIDMIDLILKTQEAMKMHGNLRLHKFASNSKVVMNALEPGDLAKGLVDMDFEKDSPTQRSLGLLWDLGSDTFKFSISNETKSATRRGILSVVNSLYDPMGFISPITVQGKIILRKIVSSTFDWDDPLPEHLLTEWNKWSQNLPDLEDLRIPRIIVPNLSNAVNKELFIYCDASELAIAAVCYLHVSYSDGSTSTGFVLGKAKVAPAKCTTIPRLELCSAVLGVEIAQIAVDHLQINIDNIKYFSDSRVVLGYINNEKRRFFVYVANRVARIRSYSEPTQWLYVRSEKNPADIGTRGIHPADLQNSLWLHGPSRIEAPNVSLDKDSDFSLIQPDVDVEIRSNKVDIENVKPNGLGNSVFEKFSDWNRLNFALATVRKFIRRHLNLKRSDGSKNMDNVELLHNTEQLVLREVQQQFYESELNDIRDSKPLNKHSSIVQLDPFIGNDGLLRVGGRLKHIKFDSSFKNPIILPAKHHVTTLIVRKYHEDVKHQGRHFTEGRIRSAGYWVVGCKRLVSSILHKCVTCRKLRKEFQCQKMSNLPVDRIEPEQPPFSSVGVDMFGPWEVLTRKTRGGAANSKRWAALFTCLVTRAVHIEVVEEMSASSFINALLRFQAIRGPVRIFSFR</sequence>
<dbReference type="OrthoDB" id="6092644at2759"/>
<name>A0A8B6FV38_MYTGA</name>
<dbReference type="SUPFAM" id="SSF56672">
    <property type="entry name" value="DNA/RNA polymerases"/>
    <property type="match status" value="1"/>
</dbReference>
<gene>
    <name evidence="2" type="ORF">MGAL_10B086222</name>
</gene>